<reference evidence="1" key="2">
    <citation type="submission" date="2025-09" db="UniProtKB">
        <authorList>
            <consortium name="Ensembl"/>
        </authorList>
    </citation>
    <scope>IDENTIFICATION</scope>
</reference>
<evidence type="ECO:0008006" key="3">
    <source>
        <dbReference type="Google" id="ProtNLM"/>
    </source>
</evidence>
<dbReference type="AlphaFoldDB" id="A0A673H3G7"/>
<proteinExistence type="predicted"/>
<dbReference type="PANTHER" id="PTHR45913:SF19">
    <property type="entry name" value="LOW QUALITY PROTEIN: ZINC FINGER BED DOMAIN-CONTAINING PROTEIN 5-LIKE"/>
    <property type="match status" value="1"/>
</dbReference>
<accession>A0A673H3G7</accession>
<dbReference type="SUPFAM" id="SSF53098">
    <property type="entry name" value="Ribonuclease H-like"/>
    <property type="match status" value="1"/>
</dbReference>
<dbReference type="InterPro" id="IPR012337">
    <property type="entry name" value="RNaseH-like_sf"/>
</dbReference>
<evidence type="ECO:0000313" key="2">
    <source>
        <dbReference type="Proteomes" id="UP000472270"/>
    </source>
</evidence>
<dbReference type="Ensembl" id="ENSSRHT00000021191.1">
    <property type="protein sequence ID" value="ENSSRHP00000020541.1"/>
    <property type="gene ID" value="ENSSRHG00000010964.1"/>
</dbReference>
<dbReference type="PANTHER" id="PTHR45913">
    <property type="entry name" value="EPM2A-INTERACTING PROTEIN 1"/>
    <property type="match status" value="1"/>
</dbReference>
<dbReference type="Proteomes" id="UP000472270">
    <property type="component" value="Unassembled WGS sequence"/>
</dbReference>
<keyword evidence="2" id="KW-1185">Reference proteome</keyword>
<name>A0A673H3G7_9TELE</name>
<protein>
    <recommendedName>
        <fullName evidence="3">DUF4371 domain-containing protein</fullName>
    </recommendedName>
</protein>
<sequence length="563" mass="63913">PQKYRQFRDEYIGMGFTSTSHNPPSALTMKPSHLQRHLRTKHPHQVGNSLEFFRRTFHEFTSCQENMKKATSASAKALEASYAVSLLLAKAKKPFSLAEELIIPAAAVLAETMLDKTAADKIKTVPLSNDTVSRRIDKMGTDIVEQLLDKLRAQLVAFARYVDTSDIREHILFCKTLEERTTGEDIFNIVNSFFSEHEIRWKSCTSVCTDAAASMTGRIKGLIAHIRQKNPDILWTHCVIHREARASKKMSPDLNSVLNDAVKAINFIKSRPLNARLFHAPLCDGMGSEHTELLLHTDVRWLLRGKVLNRLFELRNELCCFLSDNASPLATLFKDNNWIAKLAYLADIFTKLNELNLSLQGRDTTILKLYDRVGGFLKKVALWKRLCAVGDFSCFLLFDSFVVSENMERDTVKTFPDGHLANVISSFKSYFPDVREKSEQLDWVRNPFTLSQSNRGMLPVHLREELLDLSTDCGLQTTFENCSLTEFWVCVRREHPELGKSTLEHLLPFGSTYLCETSFSAMTQIKTKQNFALKIVCVIMIGRMTSSPIAVNKLHLAQKCYCG</sequence>
<organism evidence="1 2">
    <name type="scientific">Sinocyclocheilus rhinocerous</name>
    <dbReference type="NCBI Taxonomy" id="307959"/>
    <lineage>
        <taxon>Eukaryota</taxon>
        <taxon>Metazoa</taxon>
        <taxon>Chordata</taxon>
        <taxon>Craniata</taxon>
        <taxon>Vertebrata</taxon>
        <taxon>Euteleostomi</taxon>
        <taxon>Actinopterygii</taxon>
        <taxon>Neopterygii</taxon>
        <taxon>Teleostei</taxon>
        <taxon>Ostariophysi</taxon>
        <taxon>Cypriniformes</taxon>
        <taxon>Cyprinidae</taxon>
        <taxon>Cyprininae</taxon>
        <taxon>Sinocyclocheilus</taxon>
    </lineage>
</organism>
<evidence type="ECO:0000313" key="1">
    <source>
        <dbReference type="Ensembl" id="ENSSRHP00000020541.1"/>
    </source>
</evidence>
<reference evidence="1" key="1">
    <citation type="submission" date="2025-08" db="UniProtKB">
        <authorList>
            <consortium name="Ensembl"/>
        </authorList>
    </citation>
    <scope>IDENTIFICATION</scope>
</reference>